<sequence length="176" mass="19890">MSKESSVAPKERVNIRYKPATGNAREEVELPLKLLMLGDFTMKPDETPIEDRKLADVNKDNFNDVMRSYDLGLDLNVENKLEESEGGEPEQMAVSLKFETLKDFEPENVARQVPELNRLLELREALVALKGPLGNVPQFRKMIQGMLDDSDQREKLLAELTSVTEAKSQDGEEPKS</sequence>
<dbReference type="Proteomes" id="UP001229244">
    <property type="component" value="Unassembled WGS sequence"/>
</dbReference>
<dbReference type="PANTHER" id="PTHR35850:SF2">
    <property type="entry name" value="TYPE VI SECRETION SYSTEM CONTRACTILE SHEATH SMALL SUBUNIT"/>
    <property type="match status" value="1"/>
</dbReference>
<gene>
    <name evidence="1" type="ORF">J2S73_000727</name>
</gene>
<protein>
    <submittedName>
        <fullName evidence="1">Type VI secretion system protein ImpB</fullName>
    </submittedName>
</protein>
<organism evidence="1 2">
    <name type="scientific">Amorphus orientalis</name>
    <dbReference type="NCBI Taxonomy" id="649198"/>
    <lineage>
        <taxon>Bacteria</taxon>
        <taxon>Pseudomonadati</taxon>
        <taxon>Pseudomonadota</taxon>
        <taxon>Alphaproteobacteria</taxon>
        <taxon>Hyphomicrobiales</taxon>
        <taxon>Amorphaceae</taxon>
        <taxon>Amorphus</taxon>
    </lineage>
</organism>
<dbReference type="RefSeq" id="WP_306884063.1">
    <property type="nucleotide sequence ID" value="NZ_JAUSUL010000001.1"/>
</dbReference>
<accession>A0AAE3VM57</accession>
<dbReference type="NCBIfam" id="TIGR03358">
    <property type="entry name" value="VI_chp_5"/>
    <property type="match status" value="1"/>
</dbReference>
<dbReference type="EMBL" id="JAUSUL010000001">
    <property type="protein sequence ID" value="MDQ0314290.1"/>
    <property type="molecule type" value="Genomic_DNA"/>
</dbReference>
<dbReference type="AlphaFoldDB" id="A0AAE3VM57"/>
<evidence type="ECO:0000313" key="2">
    <source>
        <dbReference type="Proteomes" id="UP001229244"/>
    </source>
</evidence>
<comment type="caution">
    <text evidence="1">The sequence shown here is derived from an EMBL/GenBank/DDBJ whole genome shotgun (WGS) entry which is preliminary data.</text>
</comment>
<proteinExistence type="predicted"/>
<dbReference type="Pfam" id="PF05591">
    <property type="entry name" value="T6SS_VipA"/>
    <property type="match status" value="1"/>
</dbReference>
<evidence type="ECO:0000313" key="1">
    <source>
        <dbReference type="EMBL" id="MDQ0314290.1"/>
    </source>
</evidence>
<dbReference type="InterPro" id="IPR008312">
    <property type="entry name" value="T6SS_TssB1"/>
</dbReference>
<name>A0AAE3VM57_9HYPH</name>
<dbReference type="PANTHER" id="PTHR35850">
    <property type="entry name" value="CYTOPLASMIC PROTEIN-RELATED"/>
    <property type="match status" value="1"/>
</dbReference>
<dbReference type="PIRSF" id="PIRSF028301">
    <property type="entry name" value="UCP028301"/>
    <property type="match status" value="1"/>
</dbReference>
<keyword evidence="2" id="KW-1185">Reference proteome</keyword>
<reference evidence="1" key="1">
    <citation type="submission" date="2023-07" db="EMBL/GenBank/DDBJ databases">
        <title>Genomic Encyclopedia of Type Strains, Phase IV (KMG-IV): sequencing the most valuable type-strain genomes for metagenomic binning, comparative biology and taxonomic classification.</title>
        <authorList>
            <person name="Goeker M."/>
        </authorList>
    </citation>
    <scope>NUCLEOTIDE SEQUENCE</scope>
    <source>
        <strain evidence="1">DSM 21202</strain>
    </source>
</reference>